<feature type="transmembrane region" description="Helical" evidence="7">
    <location>
        <begin position="38"/>
        <end position="55"/>
    </location>
</feature>
<comment type="catalytic activity">
    <reaction evidence="1">
        <text>ATP + protein L-histidine = ADP + protein N-phospho-L-histidine.</text>
        <dbReference type="EC" id="2.7.13.3"/>
    </reaction>
</comment>
<feature type="transmembrane region" description="Helical" evidence="7">
    <location>
        <begin position="6"/>
        <end position="26"/>
    </location>
</feature>
<dbReference type="InterPro" id="IPR003594">
    <property type="entry name" value="HATPase_dom"/>
</dbReference>
<dbReference type="CDD" id="cd00082">
    <property type="entry name" value="HisKA"/>
    <property type="match status" value="1"/>
</dbReference>
<proteinExistence type="predicted"/>
<feature type="transmembrane region" description="Helical" evidence="7">
    <location>
        <begin position="121"/>
        <end position="139"/>
    </location>
</feature>
<sequence>MELHFPSLLFVGTLLSLTIGLMWLALSLDRHRAPGLGEWGLAVLGLGLSALLVGLRGQLPNWVSIDLGNALTLVSLGICWRGVRRFDLRRVPLWPMLLPVLGWLALRQLPGVTETREARVIIMSLLAGPMSLGIAWEFWRGRAEHRLFRILLGASFGLQGVLVLLRVPVALALARQEWHAGPELPANLAFSFVLVHSMLHSVATSFALMALFRARGEQRALAAAAAAQEAAEAANAAKSRFLARMSHELRTPLNGVLGMAQILEARHDLSIPAREQVGVITRGGRHLLALVNDVLDLAQVEAGRLTLAREPVPLRPLLEGTLELLRPEAARRAVALRLELAPGCPDSFAGDARRLRQVLLNLVGNAMKFTPRGGWVRLSARPQDGRLRLEVLDTGPGIPAGQRALLFRDFSRLSALEVEGHGLGLAITHGLVQAMGGRIGVLPGLQERGSLFWVELPLEQAPPAPPQGSAAQGPALQGSMLPGAPLRILVVDDVPLNRMVARTMLHQAGHSVAEAGSGEEALAHLRAHPVELVLLDLQMHGMDGLETARRIRAEEAGRAGGRRVTILALSSTDVAEGLPGCRDAGMDGYLPKPLQRETLLRALPAPLLSAGGTRLAASG</sequence>
<dbReference type="SMART" id="SM00388">
    <property type="entry name" value="HisKA"/>
    <property type="match status" value="1"/>
</dbReference>
<comment type="caution">
    <text evidence="10">The sequence shown here is derived from an EMBL/GenBank/DDBJ whole genome shotgun (WGS) entry which is preliminary data.</text>
</comment>
<dbReference type="Pfam" id="PF02518">
    <property type="entry name" value="HATPase_c"/>
    <property type="match status" value="1"/>
</dbReference>
<gene>
    <name evidence="10" type="ORF">CR162_11095</name>
</gene>
<dbReference type="EC" id="2.7.13.3" evidence="2"/>
<feature type="transmembrane region" description="Helical" evidence="7">
    <location>
        <begin position="91"/>
        <end position="109"/>
    </location>
</feature>
<dbReference type="Pfam" id="PF00072">
    <property type="entry name" value="Response_reg"/>
    <property type="match status" value="1"/>
</dbReference>
<dbReference type="InterPro" id="IPR036890">
    <property type="entry name" value="HATPase_C_sf"/>
</dbReference>
<keyword evidence="11" id="KW-1185">Reference proteome</keyword>
<evidence type="ECO:0000256" key="4">
    <source>
        <dbReference type="ARBA" id="ARBA00022679"/>
    </source>
</evidence>
<dbReference type="CDD" id="cd17546">
    <property type="entry name" value="REC_hyHK_CKI1_RcsC-like"/>
    <property type="match status" value="1"/>
</dbReference>
<dbReference type="SUPFAM" id="SSF47384">
    <property type="entry name" value="Homodimeric domain of signal transducing histidine kinase"/>
    <property type="match status" value="1"/>
</dbReference>
<keyword evidence="7" id="KW-0472">Membrane</keyword>
<feature type="domain" description="Response regulatory" evidence="9">
    <location>
        <begin position="487"/>
        <end position="607"/>
    </location>
</feature>
<dbReference type="Gene3D" id="3.30.565.10">
    <property type="entry name" value="Histidine kinase-like ATPase, C-terminal domain"/>
    <property type="match status" value="1"/>
</dbReference>
<dbReference type="SMART" id="SM00387">
    <property type="entry name" value="HATPase_c"/>
    <property type="match status" value="1"/>
</dbReference>
<feature type="modified residue" description="4-aspartylphosphate" evidence="6">
    <location>
        <position position="536"/>
    </location>
</feature>
<evidence type="ECO:0000313" key="11">
    <source>
        <dbReference type="Proteomes" id="UP000223527"/>
    </source>
</evidence>
<dbReference type="InterPro" id="IPR036097">
    <property type="entry name" value="HisK_dim/P_sf"/>
</dbReference>
<feature type="transmembrane region" description="Helical" evidence="7">
    <location>
        <begin position="186"/>
        <end position="212"/>
    </location>
</feature>
<dbReference type="PROSITE" id="PS50110">
    <property type="entry name" value="RESPONSE_REGULATORY"/>
    <property type="match status" value="1"/>
</dbReference>
<evidence type="ECO:0000256" key="1">
    <source>
        <dbReference type="ARBA" id="ARBA00000085"/>
    </source>
</evidence>
<feature type="transmembrane region" description="Helical" evidence="7">
    <location>
        <begin position="151"/>
        <end position="174"/>
    </location>
</feature>
<dbReference type="Proteomes" id="UP000223527">
    <property type="component" value="Unassembled WGS sequence"/>
</dbReference>
<dbReference type="PRINTS" id="PR00344">
    <property type="entry name" value="BCTRLSENSOR"/>
</dbReference>
<dbReference type="PANTHER" id="PTHR43047:SF64">
    <property type="entry name" value="HISTIDINE KINASE CONTAINING CHEY-HOMOLOGOUS RECEIVER DOMAIN AND PAS DOMAIN-RELATED"/>
    <property type="match status" value="1"/>
</dbReference>
<name>A0A2C6Z8Z5_9PROT</name>
<dbReference type="PANTHER" id="PTHR43047">
    <property type="entry name" value="TWO-COMPONENT HISTIDINE PROTEIN KINASE"/>
    <property type="match status" value="1"/>
</dbReference>
<evidence type="ECO:0000256" key="2">
    <source>
        <dbReference type="ARBA" id="ARBA00012438"/>
    </source>
</evidence>
<dbReference type="GO" id="GO:0000155">
    <property type="term" value="F:phosphorelay sensor kinase activity"/>
    <property type="evidence" value="ECO:0007669"/>
    <property type="project" value="InterPro"/>
</dbReference>
<dbReference type="PROSITE" id="PS50109">
    <property type="entry name" value="HIS_KIN"/>
    <property type="match status" value="1"/>
</dbReference>
<evidence type="ECO:0000256" key="3">
    <source>
        <dbReference type="ARBA" id="ARBA00022553"/>
    </source>
</evidence>
<keyword evidence="3 6" id="KW-0597">Phosphoprotein</keyword>
<dbReference type="OrthoDB" id="9813151at2"/>
<evidence type="ECO:0000256" key="6">
    <source>
        <dbReference type="PROSITE-ProRule" id="PRU00169"/>
    </source>
</evidence>
<evidence type="ECO:0000259" key="9">
    <source>
        <dbReference type="PROSITE" id="PS50110"/>
    </source>
</evidence>
<dbReference type="SUPFAM" id="SSF52172">
    <property type="entry name" value="CheY-like"/>
    <property type="match status" value="1"/>
</dbReference>
<dbReference type="InterPro" id="IPR001789">
    <property type="entry name" value="Sig_transdc_resp-reg_receiver"/>
</dbReference>
<dbReference type="SMART" id="SM00448">
    <property type="entry name" value="REC"/>
    <property type="match status" value="1"/>
</dbReference>
<dbReference type="InterPro" id="IPR011006">
    <property type="entry name" value="CheY-like_superfamily"/>
</dbReference>
<dbReference type="SUPFAM" id="SSF55874">
    <property type="entry name" value="ATPase domain of HSP90 chaperone/DNA topoisomerase II/histidine kinase"/>
    <property type="match status" value="1"/>
</dbReference>
<dbReference type="Gene3D" id="1.10.287.130">
    <property type="match status" value="1"/>
</dbReference>
<dbReference type="AlphaFoldDB" id="A0A2C6Z8Z5"/>
<organism evidence="10 11">
    <name type="scientific">Teichococcus rhizosphaerae</name>
    <dbReference type="NCBI Taxonomy" id="1335062"/>
    <lineage>
        <taxon>Bacteria</taxon>
        <taxon>Pseudomonadati</taxon>
        <taxon>Pseudomonadota</taxon>
        <taxon>Alphaproteobacteria</taxon>
        <taxon>Acetobacterales</taxon>
        <taxon>Roseomonadaceae</taxon>
        <taxon>Roseomonas</taxon>
    </lineage>
</organism>
<dbReference type="RefSeq" id="WP_099095617.1">
    <property type="nucleotide sequence ID" value="NZ_PDNU01000017.1"/>
</dbReference>
<reference evidence="10 11" key="1">
    <citation type="submission" date="2017-10" db="EMBL/GenBank/DDBJ databases">
        <authorList>
            <person name="Banno H."/>
            <person name="Chua N.-H."/>
        </authorList>
    </citation>
    <scope>NUCLEOTIDE SEQUENCE [LARGE SCALE GENOMIC DNA]</scope>
    <source>
        <strain evidence="10 11">YW11</strain>
    </source>
</reference>
<keyword evidence="7" id="KW-1133">Transmembrane helix</keyword>
<keyword evidence="4" id="KW-0808">Transferase</keyword>
<dbReference type="EMBL" id="PDNU01000017">
    <property type="protein sequence ID" value="PHK94971.1"/>
    <property type="molecule type" value="Genomic_DNA"/>
</dbReference>
<dbReference type="InterPro" id="IPR004358">
    <property type="entry name" value="Sig_transdc_His_kin-like_C"/>
</dbReference>
<evidence type="ECO:0000256" key="7">
    <source>
        <dbReference type="SAM" id="Phobius"/>
    </source>
</evidence>
<keyword evidence="5" id="KW-0418">Kinase</keyword>
<evidence type="ECO:0000256" key="5">
    <source>
        <dbReference type="ARBA" id="ARBA00022777"/>
    </source>
</evidence>
<keyword evidence="7" id="KW-0812">Transmembrane</keyword>
<dbReference type="InterPro" id="IPR003661">
    <property type="entry name" value="HisK_dim/P_dom"/>
</dbReference>
<evidence type="ECO:0000313" key="10">
    <source>
        <dbReference type="EMBL" id="PHK94971.1"/>
    </source>
</evidence>
<feature type="domain" description="Histidine kinase" evidence="8">
    <location>
        <begin position="244"/>
        <end position="460"/>
    </location>
</feature>
<dbReference type="InterPro" id="IPR005467">
    <property type="entry name" value="His_kinase_dom"/>
</dbReference>
<accession>A0A2C6Z8Z5</accession>
<dbReference type="Gene3D" id="3.40.50.2300">
    <property type="match status" value="1"/>
</dbReference>
<dbReference type="Pfam" id="PF00512">
    <property type="entry name" value="HisKA"/>
    <property type="match status" value="1"/>
</dbReference>
<evidence type="ECO:0000259" key="8">
    <source>
        <dbReference type="PROSITE" id="PS50109"/>
    </source>
</evidence>
<protein>
    <recommendedName>
        <fullName evidence="2">histidine kinase</fullName>
        <ecNumber evidence="2">2.7.13.3</ecNumber>
    </recommendedName>
</protein>